<organism evidence="5 6">
    <name type="scientific">Sclerotinia trifoliorum</name>
    <dbReference type="NCBI Taxonomy" id="28548"/>
    <lineage>
        <taxon>Eukaryota</taxon>
        <taxon>Fungi</taxon>
        <taxon>Dikarya</taxon>
        <taxon>Ascomycota</taxon>
        <taxon>Pezizomycotina</taxon>
        <taxon>Leotiomycetes</taxon>
        <taxon>Helotiales</taxon>
        <taxon>Sclerotiniaceae</taxon>
        <taxon>Sclerotinia</taxon>
    </lineage>
</organism>
<dbReference type="InterPro" id="IPR001680">
    <property type="entry name" value="WD40_rpt"/>
</dbReference>
<reference evidence="5" key="1">
    <citation type="submission" date="2020-10" db="EMBL/GenBank/DDBJ databases">
        <authorList>
            <person name="Kusch S."/>
        </authorList>
    </citation>
    <scope>NUCLEOTIDE SEQUENCE</scope>
    <source>
        <strain evidence="5">SwB9</strain>
    </source>
</reference>
<dbReference type="PROSITE" id="PS00678">
    <property type="entry name" value="WD_REPEATS_1"/>
    <property type="match status" value="1"/>
</dbReference>
<evidence type="ECO:0000313" key="6">
    <source>
        <dbReference type="Proteomes" id="UP000624404"/>
    </source>
</evidence>
<dbReference type="PANTHER" id="PTHR45589:SF1">
    <property type="entry name" value="WD REPEAT DOMAIN 62, ISOFORM G"/>
    <property type="match status" value="1"/>
</dbReference>
<protein>
    <submittedName>
        <fullName evidence="5">C0f32096-7c72-4356-839f-6f0032c2b3ad</fullName>
    </submittedName>
</protein>
<evidence type="ECO:0000256" key="3">
    <source>
        <dbReference type="PROSITE-ProRule" id="PRU00221"/>
    </source>
</evidence>
<dbReference type="Gene3D" id="2.130.10.10">
    <property type="entry name" value="YVTN repeat-like/Quinoprotein amine dehydrogenase"/>
    <property type="match status" value="4"/>
</dbReference>
<proteinExistence type="predicted"/>
<dbReference type="SUPFAM" id="SSF50978">
    <property type="entry name" value="WD40 repeat-like"/>
    <property type="match status" value="2"/>
</dbReference>
<dbReference type="PANTHER" id="PTHR45589">
    <property type="entry name" value="WD REPEAT DOMAIN 62, ISOFORM G"/>
    <property type="match status" value="1"/>
</dbReference>
<feature type="compositionally biased region" description="Polar residues" evidence="4">
    <location>
        <begin position="862"/>
        <end position="871"/>
    </location>
</feature>
<dbReference type="InterPro" id="IPR036322">
    <property type="entry name" value="WD40_repeat_dom_sf"/>
</dbReference>
<dbReference type="InterPro" id="IPR015943">
    <property type="entry name" value="WD40/YVTN_repeat-like_dom_sf"/>
</dbReference>
<dbReference type="OrthoDB" id="6252103at2759"/>
<keyword evidence="2" id="KW-0677">Repeat</keyword>
<sequence>MASTPINSRTFAANTSLGLKASPSPFPRTPRSSNKNRNPYELGLSLKKIIGTTVSSPPCFDCLPTSRIFAYTAGAAVVVVDIDDEGRHSQRFYRASPTAVAANAGNAGLGGPSTPASNANDGKNGKAFRDAAIPYAPSTAHTSLESGDSSSKTWSSRERIKAATCVSLSSDGRFLAVGETGYAPRVLIFSLQDSSSDTPLAILTEHTFGVAAISFSPDGKYLASLGNVNDGFLHVWSINQKAGTVKLHSSNKCTSFIKQMLWLGGNVVTVGTRHIKVWRVEDGRCPSPKQKFALDGTPLPVPVQPALKTLTGRNCLLGPLVDATFTCVASFSDHRAIVCSEKGDVCLLDSTEGQKLIKVLSTGFPVTCVAIEMETRQVRIGGRNGKVKTASLDTLLAPSTPPLSPISIDGSNDEVDAGHLCAMGYAGGNFVTVDSRHTIEIWGKYDDDADHGFQNTLQPAHGDAVMGVQLLPENNQMGASFFTWSVNGSLAYWDLHGNSKGSITIGIDQLSMDEEASNLCQVVRVSKEASFLVSGDKYGILKILNPSTGACTFETRAHSTEIQDIAIYEDDTSTMVASSSRDRTIQLFRRVFNKWELVQTLDEHTAGVCGLFFAENGEKLISCGMDRTIHIRQIVKKEAAGGDVLAAVPVRIITLKAAPVSMTPCLGAQVGNLVVSLLDRTVATYEIASGRLVNSFRATDYDGADAVALDSLAMGTPGTLCGRSSTILAGVSTTDKSVRIYDWSTGSFLDREWGHSTSVSGVALLENSNSSSRILISTGLDGTIMMWDIASNTMDLHPYPQAESNDGTRDETPPKESTTSRQPLRKVLPKAELAEFQRASPTTALAGRSSPPRVVRRKTSKHSLTNQNPTLSIPPVPAMSSKHFASASDDSGRKTSPRNRSRSPSSPQTREVRRPSTASVDVRGRGKTSSSGISEFGSLSMATEQACRTLRAYRKKLLSTETFDDESLKELDQELRLTSVALGDKSQNSKSISETVLAGLLDQYSDRLVSMFDEKLRLSQLGAGRMVGSPTEMVERPRTADRSSEDGEFLDCH</sequence>
<feature type="repeat" description="WD" evidence="3">
    <location>
        <begin position="752"/>
        <end position="797"/>
    </location>
</feature>
<keyword evidence="6" id="KW-1185">Reference proteome</keyword>
<accession>A0A8H2VTC8</accession>
<keyword evidence="1 3" id="KW-0853">WD repeat</keyword>
<feature type="region of interest" description="Disordered" evidence="4">
    <location>
        <begin position="17"/>
        <end position="39"/>
    </location>
</feature>
<comment type="caution">
    <text evidence="5">The sequence shown here is derived from an EMBL/GenBank/DDBJ whole genome shotgun (WGS) entry which is preliminary data.</text>
</comment>
<feature type="region of interest" description="Disordered" evidence="4">
    <location>
        <begin position="1027"/>
        <end position="1053"/>
    </location>
</feature>
<evidence type="ECO:0000256" key="1">
    <source>
        <dbReference type="ARBA" id="ARBA00022574"/>
    </source>
</evidence>
<dbReference type="EMBL" id="CAJHIA010000012">
    <property type="protein sequence ID" value="CAD6444388.1"/>
    <property type="molecule type" value="Genomic_DNA"/>
</dbReference>
<feature type="compositionally biased region" description="Basic and acidic residues" evidence="4">
    <location>
        <begin position="1033"/>
        <end position="1053"/>
    </location>
</feature>
<dbReference type="SMART" id="SM00320">
    <property type="entry name" value="WD40"/>
    <property type="match status" value="7"/>
</dbReference>
<evidence type="ECO:0000256" key="4">
    <source>
        <dbReference type="SAM" id="MobiDB-lite"/>
    </source>
</evidence>
<dbReference type="InterPro" id="IPR052779">
    <property type="entry name" value="WDR62"/>
</dbReference>
<evidence type="ECO:0000256" key="2">
    <source>
        <dbReference type="ARBA" id="ARBA00022737"/>
    </source>
</evidence>
<evidence type="ECO:0000313" key="5">
    <source>
        <dbReference type="EMBL" id="CAD6444388.1"/>
    </source>
</evidence>
<name>A0A8H2VTC8_9HELO</name>
<dbReference type="PROSITE" id="PS50082">
    <property type="entry name" value="WD_REPEATS_2"/>
    <property type="match status" value="1"/>
</dbReference>
<dbReference type="Proteomes" id="UP000624404">
    <property type="component" value="Unassembled WGS sequence"/>
</dbReference>
<feature type="region of interest" description="Disordered" evidence="4">
    <location>
        <begin position="797"/>
        <end position="935"/>
    </location>
</feature>
<dbReference type="Pfam" id="PF00400">
    <property type="entry name" value="WD40"/>
    <property type="match status" value="4"/>
</dbReference>
<gene>
    <name evidence="5" type="ORF">SCLTRI_LOCUS4180</name>
</gene>
<dbReference type="InterPro" id="IPR019775">
    <property type="entry name" value="WD40_repeat_CS"/>
</dbReference>
<dbReference type="AlphaFoldDB" id="A0A8H2VTC8"/>